<evidence type="ECO:0000313" key="1">
    <source>
        <dbReference type="EMBL" id="QFQ13503.1"/>
    </source>
</evidence>
<protein>
    <recommendedName>
        <fullName evidence="3">DUF2971 domain-containing protein</fullName>
    </recommendedName>
</protein>
<proteinExistence type="predicted"/>
<sequence>MEKNLYIYTNEFLLQMIQKKTISKYTQKNCFYMGERNTNRFLYKYMDLESAIISLTKGTIRFVEPYTWPDKFEGRFYNASYVQVEGASGNTPPVLACCLTHAPVNEASWKVYSSGKTGIGSRCVQFKINKKAFREAIAKSAKGFALYEGLVNYELDDYNILHLHERYSSVGTEKELFLEFFKDFDLASYLSLLLIKRQAFRHEQEQRYFLVPGENEMDLKGDFGAKDLSVCWTDFLEDVKISEDCTDTELVILTNVLRLQNIMIEPKRQYIYAADEEPITIDSNL</sequence>
<evidence type="ECO:0000313" key="2">
    <source>
        <dbReference type="Proteomes" id="UP000249375"/>
    </source>
</evidence>
<gene>
    <name evidence="1" type="ORF">C7Y71_011065</name>
</gene>
<dbReference type="Proteomes" id="UP000249375">
    <property type="component" value="Chromosome"/>
</dbReference>
<accession>A0A5P8E9A6</accession>
<reference evidence="1 2" key="1">
    <citation type="submission" date="2018-11" db="EMBL/GenBank/DDBJ databases">
        <authorList>
            <person name="Na S.W."/>
            <person name="Baik M."/>
        </authorList>
    </citation>
    <scope>NUCLEOTIDE SEQUENCE [LARGE SCALE GENOMIC DNA]</scope>
    <source>
        <strain evidence="1 2">E39</strain>
    </source>
</reference>
<dbReference type="RefSeq" id="WP_111898820.1">
    <property type="nucleotide sequence ID" value="NZ_CP033459.1"/>
</dbReference>
<dbReference type="EMBL" id="CP033459">
    <property type="protein sequence ID" value="QFQ13503.1"/>
    <property type="molecule type" value="Genomic_DNA"/>
</dbReference>
<evidence type="ECO:0008006" key="3">
    <source>
        <dbReference type="Google" id="ProtNLM"/>
    </source>
</evidence>
<name>A0A5P8E9A6_9BACT</name>
<dbReference type="KEGG" id="alq:C7Y71_011065"/>
<dbReference type="AlphaFoldDB" id="A0A5P8E9A6"/>
<keyword evidence="2" id="KW-1185">Reference proteome</keyword>
<organism evidence="1 2">
    <name type="scientific">Pseudoprevotella muciniphila</name>
    <dbReference type="NCBI Taxonomy" id="2133944"/>
    <lineage>
        <taxon>Bacteria</taxon>
        <taxon>Pseudomonadati</taxon>
        <taxon>Bacteroidota</taxon>
        <taxon>Bacteroidia</taxon>
        <taxon>Bacteroidales</taxon>
        <taxon>Prevotellaceae</taxon>
        <taxon>Pseudoprevotella</taxon>
    </lineage>
</organism>